<sequence>MDERSFELAESFVTPRYVQTGVESLHSVERTVRAIIAQRRCPEEGLHDCAIELIMQQLAVMDTNNFSIHVGAGEREGRVASVLVARRHYSLTHGIGRSGDICSDQPKAAGSSVMYKLVNHMMLDLLRQAGTPSLASAAVIPMATGMTIALALRSIFHHRVEELRFDSKGHTEEEQEKLHAGLRTRGDDSAVPRYVIWTRIDQKTALKCIELSGFVPMVVPLRRAPVLRRMQSKEGLGTAETLLHSYFLEAHVDDVAAAIERVGGPKHVLCVLSTTSCFAPRLPDDVVAIAKLCKALDIPYVVNNAYGVQSRTIMHKLDAAIRLGRVDLIVQSGDKNFLVPVGGAVLSGGKTAVARATSLYAGRASASPVIDLFITALSLGRSGFKKLWDTRYLLRRSLQNQLKGFAGARGELLLDEFDAQCDVDGASGDFVAAVPPSGEAGCDGVERPQRNDISFAITMRTVGSPSTAAAVGARLFRKGVTGPRVVLPSDNVTRLCGHSFRNYGMHTDETPSCPLLVLACGVGMTAEDVDGLMKRLGEVWPVEGV</sequence>
<evidence type="ECO:0000256" key="6">
    <source>
        <dbReference type="ARBA" id="ARBA00021963"/>
    </source>
</evidence>
<dbReference type="NCBIfam" id="TIGR03531">
    <property type="entry name" value="selenium_SpcS"/>
    <property type="match status" value="1"/>
</dbReference>
<feature type="binding site" evidence="18">
    <location>
        <position position="75"/>
    </location>
    <ligand>
        <name>pyridoxal 5'-phosphate</name>
        <dbReference type="ChEBI" id="CHEBI:597326"/>
    </ligand>
</feature>
<dbReference type="Pfam" id="PF05889">
    <property type="entry name" value="SepSecS"/>
    <property type="match status" value="2"/>
</dbReference>
<feature type="site" description="May act as a substrate filter by repelling compounds with a negatively charged alpha-carboxylate" evidence="19">
    <location>
        <position position="74"/>
    </location>
</feature>
<evidence type="ECO:0000256" key="15">
    <source>
        <dbReference type="ARBA" id="ARBA00032693"/>
    </source>
</evidence>
<evidence type="ECO:0000256" key="19">
    <source>
        <dbReference type="PIRSR" id="PIRSR017689-50"/>
    </source>
</evidence>
<keyword evidence="12 17" id="KW-0711">Selenium</keyword>
<comment type="caution">
    <text evidence="20">The sequence shown here is derived from an EMBL/GenBank/DDBJ whole genome shotgun (WGS) entry which is preliminary data.</text>
</comment>
<dbReference type="UniPathway" id="UPA00906">
    <property type="reaction ID" value="UER00898"/>
</dbReference>
<evidence type="ECO:0000256" key="13">
    <source>
        <dbReference type="ARBA" id="ARBA00030669"/>
    </source>
</evidence>
<reference evidence="20" key="1">
    <citation type="submission" date="2016-09" db="EMBL/GenBank/DDBJ databases">
        <authorList>
            <person name="Hebert L."/>
            <person name="Moumen B."/>
        </authorList>
    </citation>
    <scope>NUCLEOTIDE SEQUENCE [LARGE SCALE GENOMIC DNA]</scope>
    <source>
        <strain evidence="20">OVI</strain>
    </source>
</reference>
<evidence type="ECO:0000256" key="3">
    <source>
        <dbReference type="ARBA" id="ARBA00004822"/>
    </source>
</evidence>
<keyword evidence="21" id="KW-1185">Reference proteome</keyword>
<feature type="binding site" evidence="18">
    <location>
        <position position="478"/>
    </location>
    <ligand>
        <name>tRNA</name>
        <dbReference type="ChEBI" id="CHEBI:17843"/>
    </ligand>
</feature>
<name>A0A1G4I1H1_TRYEQ</name>
<feature type="modified residue" description="N6-(pyridoxal phosphate)lysine" evidence="19">
    <location>
        <position position="335"/>
    </location>
</feature>
<feature type="binding site" evidence="18">
    <location>
        <position position="98"/>
    </location>
    <ligand>
        <name>substrate</name>
    </ligand>
</feature>
<dbReference type="PANTHER" id="PTHR12944:SF2">
    <property type="entry name" value="O-PHOSPHOSERYL-TRNA(SEC) SELENIUM TRANSFERASE"/>
    <property type="match status" value="1"/>
</dbReference>
<keyword evidence="8 17" id="KW-0808">Transferase</keyword>
<evidence type="ECO:0000256" key="1">
    <source>
        <dbReference type="ARBA" id="ARBA00001933"/>
    </source>
</evidence>
<protein>
    <recommendedName>
        <fullName evidence="6 17">O-phosphoseryl-tRNA(Sec) selenium transferase</fullName>
        <ecNumber evidence="5 17">2.9.1.2</ecNumber>
    </recommendedName>
    <alternativeName>
        <fullName evidence="13 17">Selenocysteine synthase</fullName>
    </alternativeName>
    <alternativeName>
        <fullName evidence="14 17">Selenocysteinyl-tRNA(Sec) synthase</fullName>
    </alternativeName>
    <alternativeName>
        <fullName evidence="15 17">Sep-tRNA:Sec-tRNA synthase</fullName>
    </alternativeName>
</protein>
<evidence type="ECO:0000256" key="9">
    <source>
        <dbReference type="ARBA" id="ARBA00022884"/>
    </source>
</evidence>
<feature type="binding site" evidence="18">
    <location>
        <position position="105"/>
    </location>
    <ligand>
        <name>substrate</name>
    </ligand>
</feature>
<dbReference type="GO" id="GO:0001514">
    <property type="term" value="P:selenocysteine incorporation"/>
    <property type="evidence" value="ECO:0007669"/>
    <property type="project" value="TreeGrafter"/>
</dbReference>
<dbReference type="VEuPathDB" id="TriTrypDB:TEOVI_000732600"/>
<dbReference type="InterPro" id="IPR008829">
    <property type="entry name" value="SepSecS/SepCysS"/>
</dbReference>
<comment type="catalytic activity">
    <reaction evidence="16 17">
        <text>O-phospho-L-seryl-tRNA(Sec) + selenophosphate + H2O = L-selenocysteinyl-tRNA(Sec) + 2 phosphate</text>
        <dbReference type="Rhea" id="RHEA:25041"/>
        <dbReference type="Rhea" id="RHEA-COMP:9743"/>
        <dbReference type="Rhea" id="RHEA-COMP:9947"/>
        <dbReference type="ChEBI" id="CHEBI:15377"/>
        <dbReference type="ChEBI" id="CHEBI:16144"/>
        <dbReference type="ChEBI" id="CHEBI:43474"/>
        <dbReference type="ChEBI" id="CHEBI:78551"/>
        <dbReference type="ChEBI" id="CHEBI:78573"/>
        <dbReference type="EC" id="2.9.1.2"/>
    </reaction>
</comment>
<comment type="similarity">
    <text evidence="4 17">Belongs to the SepSecS family.</text>
</comment>
<accession>A0A1G4I1H1</accession>
<evidence type="ECO:0000256" key="11">
    <source>
        <dbReference type="ARBA" id="ARBA00022917"/>
    </source>
</evidence>
<evidence type="ECO:0000256" key="7">
    <source>
        <dbReference type="ARBA" id="ARBA00022555"/>
    </source>
</evidence>
<evidence type="ECO:0000256" key="12">
    <source>
        <dbReference type="ARBA" id="ARBA00023266"/>
    </source>
</evidence>
<dbReference type="GO" id="GO:0098621">
    <property type="term" value="F:O-phosphoseryl-tRNA(Sec) selenium transferase activity"/>
    <property type="evidence" value="ECO:0007669"/>
    <property type="project" value="UniProtKB-EC"/>
</dbReference>
<evidence type="ECO:0000256" key="16">
    <source>
        <dbReference type="ARBA" id="ARBA00048808"/>
    </source>
</evidence>
<dbReference type="GO" id="GO:0001717">
    <property type="term" value="P:conversion of seryl-tRNAsec to selenocys-tRNAsec"/>
    <property type="evidence" value="ECO:0007669"/>
    <property type="project" value="UniProtKB-UniRule"/>
</dbReference>
<keyword evidence="9 17" id="KW-0694">RNA-binding</keyword>
<dbReference type="EC" id="2.9.1.2" evidence="5 17"/>
<feature type="binding site" evidence="18">
    <location>
        <position position="322"/>
    </location>
    <ligand>
        <name>tRNA</name>
        <dbReference type="ChEBI" id="CHEBI:17843"/>
    </ligand>
</feature>
<dbReference type="Gene3D" id="3.40.640.10">
    <property type="entry name" value="Type I PLP-dependent aspartate aminotransferase-like (Major domain)"/>
    <property type="match status" value="1"/>
</dbReference>
<dbReference type="RefSeq" id="XP_067077134.1">
    <property type="nucleotide sequence ID" value="XM_067221033.1"/>
</dbReference>
<dbReference type="Proteomes" id="UP000195570">
    <property type="component" value="Unassembled WGS sequence"/>
</dbReference>
<feature type="binding site" evidence="18">
    <location>
        <position position="363"/>
    </location>
    <ligand>
        <name>substrate</name>
    </ligand>
</feature>
<comment type="subcellular location">
    <subcellularLocation>
        <location evidence="17">Cytoplasm</location>
    </subcellularLocation>
</comment>
<comment type="cofactor">
    <cofactor evidence="1 17 19">
        <name>pyridoxal 5'-phosphate</name>
        <dbReference type="ChEBI" id="CHEBI:597326"/>
    </cofactor>
</comment>
<comment type="function">
    <text evidence="2 17">Converts O-phosphoseryl-tRNA(Sec) to selenocysteinyl-tRNA(Sec) required for selenoprotein biosynthesis.</text>
</comment>
<evidence type="ECO:0000256" key="8">
    <source>
        <dbReference type="ARBA" id="ARBA00022679"/>
    </source>
</evidence>
<evidence type="ECO:0000256" key="17">
    <source>
        <dbReference type="PIRNR" id="PIRNR017689"/>
    </source>
</evidence>
<evidence type="ECO:0000256" key="14">
    <source>
        <dbReference type="ARBA" id="ARBA00032048"/>
    </source>
</evidence>
<dbReference type="EMBL" id="CZPT02000335">
    <property type="protein sequence ID" value="SCU65551.1"/>
    <property type="molecule type" value="Genomic_DNA"/>
</dbReference>
<evidence type="ECO:0000256" key="18">
    <source>
        <dbReference type="PIRSR" id="PIRSR017689-1"/>
    </source>
</evidence>
<dbReference type="GeneID" id="92381260"/>
<gene>
    <name evidence="20" type="ORF">TEOVI_000732600</name>
</gene>
<feature type="binding site" evidence="18">
    <location>
        <position position="97"/>
    </location>
    <ligand>
        <name>substrate</name>
    </ligand>
</feature>
<proteinExistence type="inferred from homology"/>
<dbReference type="InterPro" id="IPR015421">
    <property type="entry name" value="PyrdxlP-dep_Trfase_major"/>
</dbReference>
<keyword evidence="7 17" id="KW-0820">tRNA-binding</keyword>
<evidence type="ECO:0000313" key="21">
    <source>
        <dbReference type="Proteomes" id="UP000195570"/>
    </source>
</evidence>
<organism evidence="20 21">
    <name type="scientific">Trypanosoma equiperdum</name>
    <dbReference type="NCBI Taxonomy" id="5694"/>
    <lineage>
        <taxon>Eukaryota</taxon>
        <taxon>Discoba</taxon>
        <taxon>Euglenozoa</taxon>
        <taxon>Kinetoplastea</taxon>
        <taxon>Metakinetoplastina</taxon>
        <taxon>Trypanosomatida</taxon>
        <taxon>Trypanosomatidae</taxon>
        <taxon>Trypanosoma</taxon>
    </lineage>
</organism>
<dbReference type="GO" id="GO:0000049">
    <property type="term" value="F:tRNA binding"/>
    <property type="evidence" value="ECO:0007669"/>
    <property type="project" value="UniProtKB-UniRule"/>
</dbReference>
<evidence type="ECO:0000256" key="10">
    <source>
        <dbReference type="ARBA" id="ARBA00022898"/>
    </source>
</evidence>
<dbReference type="InterPro" id="IPR015424">
    <property type="entry name" value="PyrdxlP-dep_Trfase"/>
</dbReference>
<keyword evidence="17" id="KW-0963">Cytoplasm</keyword>
<dbReference type="AlphaFoldDB" id="A0A1G4I1H1"/>
<comment type="pathway">
    <text evidence="3 17">Aminoacyl-tRNA biosynthesis; selenocysteinyl-tRNA(Sec) biosynthesis; selenocysteinyl-tRNA(Sec) from L-seryl-tRNA(Sec) (archaeal/eukaryal route): step 2/2.</text>
</comment>
<dbReference type="InterPro" id="IPR019872">
    <property type="entry name" value="Sec-tRNA_Se_transferase"/>
</dbReference>
<keyword evidence="10 17" id="KW-0663">Pyridoxal phosphate</keyword>
<evidence type="ECO:0000256" key="5">
    <source>
        <dbReference type="ARBA" id="ARBA00012464"/>
    </source>
</evidence>
<dbReference type="PIRSF" id="PIRSF017689">
    <property type="entry name" value="SepSecS"/>
    <property type="match status" value="1"/>
</dbReference>
<evidence type="ECO:0000256" key="4">
    <source>
        <dbReference type="ARBA" id="ARBA00007037"/>
    </source>
</evidence>
<evidence type="ECO:0000256" key="2">
    <source>
        <dbReference type="ARBA" id="ARBA00002552"/>
    </source>
</evidence>
<dbReference type="SUPFAM" id="SSF53383">
    <property type="entry name" value="PLP-dependent transferases"/>
    <property type="match status" value="1"/>
</dbReference>
<evidence type="ECO:0000313" key="20">
    <source>
        <dbReference type="EMBL" id="SCU65551.1"/>
    </source>
</evidence>
<dbReference type="PANTHER" id="PTHR12944">
    <property type="entry name" value="SOLUBLE LIVER ANTIGEN/LIVER PANCREAS ANTIGEN"/>
    <property type="match status" value="1"/>
</dbReference>
<keyword evidence="11 17" id="KW-0648">Protein biosynthesis</keyword>
<dbReference type="GO" id="GO:0005737">
    <property type="term" value="C:cytoplasm"/>
    <property type="evidence" value="ECO:0007669"/>
    <property type="project" value="UniProtKB-SubCell"/>
</dbReference>